<evidence type="ECO:0000256" key="6">
    <source>
        <dbReference type="ARBA" id="ARBA00022989"/>
    </source>
</evidence>
<evidence type="ECO:0000256" key="7">
    <source>
        <dbReference type="ARBA" id="ARBA00023136"/>
    </source>
</evidence>
<feature type="chain" id="PRO_5042072578" description="Peptidase A1 domain-containing protein" evidence="13">
    <location>
        <begin position="31"/>
        <end position="981"/>
    </location>
</feature>
<dbReference type="GO" id="GO:0006508">
    <property type="term" value="P:proteolysis"/>
    <property type="evidence" value="ECO:0007669"/>
    <property type="project" value="UniProtKB-KW"/>
</dbReference>
<dbReference type="Proteomes" id="UP001295423">
    <property type="component" value="Unassembled WGS sequence"/>
</dbReference>
<evidence type="ECO:0000256" key="11">
    <source>
        <dbReference type="SAM" id="MobiDB-lite"/>
    </source>
</evidence>
<dbReference type="InterPro" id="IPR032861">
    <property type="entry name" value="TAXi_N"/>
</dbReference>
<feature type="active site" evidence="9">
    <location>
        <position position="352"/>
    </location>
</feature>
<evidence type="ECO:0000313" key="15">
    <source>
        <dbReference type="EMBL" id="CAJ1959392.1"/>
    </source>
</evidence>
<dbReference type="PROSITE" id="PS00141">
    <property type="entry name" value="ASP_PROTEASE"/>
    <property type="match status" value="1"/>
</dbReference>
<evidence type="ECO:0000313" key="16">
    <source>
        <dbReference type="Proteomes" id="UP001295423"/>
    </source>
</evidence>
<feature type="compositionally biased region" description="Acidic residues" evidence="11">
    <location>
        <begin position="752"/>
        <end position="769"/>
    </location>
</feature>
<feature type="signal peptide" evidence="13">
    <location>
        <begin position="1"/>
        <end position="30"/>
    </location>
</feature>
<comment type="similarity">
    <text evidence="1 10">Belongs to the peptidase A1 family.</text>
</comment>
<sequence length="981" mass="105937">MPSSRSRLSAGGLLLWTAFCLIHFPCTSLAKQQQSKSIVSYPLVPHHQERARRSLQGRPMPRRALKKEKQLRRRTVEQQVGALYLGYGTHYVDLWVGSPPQRQTVIVDTGSGTTAFACSECKECGAGDYHIDQVFDESLSTTYTSTTCTKNKECVSHHSSCKSGSCRITQAYSEGCRWDANEAIDSCYLGGPHEQPLIKDRGADPLNPKHASHFAFNLTFGCQFEVTGLFKTQLADGILGMNNGKMPYWKQMTGAGKLGEEMFSLCFSRQPTSEREGTEAGALTFGGYDTKLHDTDMVFSSGATDGRERQWSTTIRKIYLRDGSAGESVKPTNKKAKTVEVKFDNQLQGIVDSGTTDSYLPSIIAEAFKGAYEQLTGKEYGGDKPEVLSAADLEKMPTVILQLVASSDENGDKDYKTPGLAGAMDDSNPYDVLLAIPPSHYMEYDDEDETYTPRIFLDKSGETFTLGANAMMGHDVLFDAENDRIGWAESSCNYTGLVVESGFKFNITGEMKEPAGEDEDEDEDADADADADLDITVNATNVDADSDADEDADDAESDSDVDLNADADADGNDDADADADADADGHYDSDVGGNDDADEDADVDADIDANEDADVDVDVDSNSNTTSGVDSNSGNATDVDIDVNSTEVDVGGTNATDGGIDVNATEIDVDLNATDAGDVDHTNVTEIGMDVNGTDADSDGANSTSVDVGDTNSTEIDLDGSNATEVHNVGDNTTHSGGDNATTVDEGGNVTDADEDADGAEDDGQDDEHGDGSNSNTTNPGEANEDPDSDLEQEYDVMKKQNATKPPNLNIDPDADLEQEYEILKEAEDADVEDENAFEEVDCHEEIIDRTSNITMDRVKNETVVAYCKVKNSANKFKDLCDSPECQIPVLVGLGIALCAGMCLCSVLRCFLYYLFCCCCCKKKDNGPKYQGLNTDEVSDDEGGFQDEPEEPRGKKKYRDNVRSKKKNGTALSKNNGAEFI</sequence>
<evidence type="ECO:0000256" key="10">
    <source>
        <dbReference type="RuleBase" id="RU000454"/>
    </source>
</evidence>
<dbReference type="InterPro" id="IPR021109">
    <property type="entry name" value="Peptidase_aspartic_dom_sf"/>
</dbReference>
<feature type="compositionally biased region" description="Polar residues" evidence="11">
    <location>
        <begin position="970"/>
        <end position="981"/>
    </location>
</feature>
<dbReference type="SUPFAM" id="SSF50630">
    <property type="entry name" value="Acid proteases"/>
    <property type="match status" value="1"/>
</dbReference>
<dbReference type="GO" id="GO:0012505">
    <property type="term" value="C:endomembrane system"/>
    <property type="evidence" value="ECO:0007669"/>
    <property type="project" value="UniProtKB-SubCell"/>
</dbReference>
<keyword evidence="16" id="KW-1185">Reference proteome</keyword>
<dbReference type="InterPro" id="IPR001461">
    <property type="entry name" value="Aspartic_peptidase_A1"/>
</dbReference>
<feature type="transmembrane region" description="Helical" evidence="12">
    <location>
        <begin position="890"/>
        <end position="916"/>
    </location>
</feature>
<feature type="domain" description="Peptidase A1" evidence="14">
    <location>
        <begin position="90"/>
        <end position="488"/>
    </location>
</feature>
<dbReference type="PROSITE" id="PS51767">
    <property type="entry name" value="PEPTIDASE_A1"/>
    <property type="match status" value="1"/>
</dbReference>
<feature type="compositionally biased region" description="Polar residues" evidence="11">
    <location>
        <begin position="700"/>
        <end position="743"/>
    </location>
</feature>
<protein>
    <recommendedName>
        <fullName evidence="14">Peptidase A1 domain-containing protein</fullName>
    </recommendedName>
</protein>
<dbReference type="InterPro" id="IPR033121">
    <property type="entry name" value="PEPTIDASE_A1"/>
</dbReference>
<evidence type="ECO:0000256" key="13">
    <source>
        <dbReference type="SAM" id="SignalP"/>
    </source>
</evidence>
<reference evidence="15" key="1">
    <citation type="submission" date="2023-08" db="EMBL/GenBank/DDBJ databases">
        <authorList>
            <person name="Audoor S."/>
            <person name="Bilcke G."/>
        </authorList>
    </citation>
    <scope>NUCLEOTIDE SEQUENCE</scope>
</reference>
<proteinExistence type="inferred from homology"/>
<gene>
    <name evidence="15" type="ORF">CYCCA115_LOCUS17814</name>
</gene>
<comment type="subcellular location">
    <subcellularLocation>
        <location evidence="8">Endomembrane system</location>
        <topology evidence="8">Single-pass type I membrane protein</topology>
    </subcellularLocation>
</comment>
<feature type="region of interest" description="Disordered" evidence="11">
    <location>
        <begin position="537"/>
        <end position="660"/>
    </location>
</feature>
<accession>A0AAD2JKK5</accession>
<name>A0AAD2JKK5_9STRA</name>
<dbReference type="PRINTS" id="PR00792">
    <property type="entry name" value="PEPSIN"/>
</dbReference>
<evidence type="ECO:0000256" key="8">
    <source>
        <dbReference type="ARBA" id="ARBA00046288"/>
    </source>
</evidence>
<dbReference type="InterPro" id="IPR001969">
    <property type="entry name" value="Aspartic_peptidase_AS"/>
</dbReference>
<keyword evidence="5 10" id="KW-0378">Hydrolase</keyword>
<feature type="compositionally biased region" description="Polar residues" evidence="11">
    <location>
        <begin position="622"/>
        <end position="636"/>
    </location>
</feature>
<evidence type="ECO:0000256" key="5">
    <source>
        <dbReference type="ARBA" id="ARBA00022801"/>
    </source>
</evidence>
<comment type="caution">
    <text evidence="15">The sequence shown here is derived from an EMBL/GenBank/DDBJ whole genome shotgun (WGS) entry which is preliminary data.</text>
</comment>
<evidence type="ECO:0000256" key="2">
    <source>
        <dbReference type="ARBA" id="ARBA00022670"/>
    </source>
</evidence>
<feature type="compositionally biased region" description="Acidic residues" evidence="11">
    <location>
        <begin position="937"/>
        <end position="950"/>
    </location>
</feature>
<keyword evidence="4 13" id="KW-0732">Signal</keyword>
<feature type="region of interest" description="Disordered" evidence="11">
    <location>
        <begin position="688"/>
        <end position="789"/>
    </location>
</feature>
<dbReference type="PANTHER" id="PTHR13683">
    <property type="entry name" value="ASPARTYL PROTEASES"/>
    <property type="match status" value="1"/>
</dbReference>
<keyword evidence="2 10" id="KW-0645">Protease</keyword>
<evidence type="ECO:0000256" key="9">
    <source>
        <dbReference type="PIRSR" id="PIRSR601461-1"/>
    </source>
</evidence>
<dbReference type="GO" id="GO:0004190">
    <property type="term" value="F:aspartic-type endopeptidase activity"/>
    <property type="evidence" value="ECO:0007669"/>
    <property type="project" value="UniProtKB-KW"/>
</dbReference>
<feature type="region of interest" description="Disordered" evidence="11">
    <location>
        <begin position="932"/>
        <end position="981"/>
    </location>
</feature>
<dbReference type="FunFam" id="2.40.70.10:FF:000225">
    <property type="entry name" value="Predicted protein"/>
    <property type="match status" value="1"/>
</dbReference>
<evidence type="ECO:0000256" key="3">
    <source>
        <dbReference type="ARBA" id="ARBA00022692"/>
    </source>
</evidence>
<keyword evidence="7 12" id="KW-0472">Membrane</keyword>
<keyword evidence="6 12" id="KW-1133">Transmembrane helix</keyword>
<dbReference type="Gene3D" id="2.40.70.10">
    <property type="entry name" value="Acid Proteases"/>
    <property type="match status" value="2"/>
</dbReference>
<dbReference type="EMBL" id="CAKOGP040001992">
    <property type="protein sequence ID" value="CAJ1959392.1"/>
    <property type="molecule type" value="Genomic_DNA"/>
</dbReference>
<keyword evidence="10" id="KW-0064">Aspartyl protease</keyword>
<dbReference type="PANTHER" id="PTHR13683:SF375">
    <property type="entry name" value="PEPTIDASE A1 DOMAIN-CONTAINING PROTEIN"/>
    <property type="match status" value="1"/>
</dbReference>
<feature type="compositionally biased region" description="Basic residues" evidence="11">
    <location>
        <begin position="954"/>
        <end position="968"/>
    </location>
</feature>
<evidence type="ECO:0000256" key="4">
    <source>
        <dbReference type="ARBA" id="ARBA00022729"/>
    </source>
</evidence>
<dbReference type="AlphaFoldDB" id="A0AAD2JKK5"/>
<feature type="compositionally biased region" description="Acidic residues" evidence="11">
    <location>
        <begin position="544"/>
        <end position="582"/>
    </location>
</feature>
<evidence type="ECO:0000256" key="1">
    <source>
        <dbReference type="ARBA" id="ARBA00007447"/>
    </source>
</evidence>
<evidence type="ECO:0000259" key="14">
    <source>
        <dbReference type="PROSITE" id="PS51767"/>
    </source>
</evidence>
<feature type="compositionally biased region" description="Acidic residues" evidence="11">
    <location>
        <begin position="593"/>
        <end position="619"/>
    </location>
</feature>
<evidence type="ECO:0000256" key="12">
    <source>
        <dbReference type="SAM" id="Phobius"/>
    </source>
</evidence>
<organism evidence="15 16">
    <name type="scientific">Cylindrotheca closterium</name>
    <dbReference type="NCBI Taxonomy" id="2856"/>
    <lineage>
        <taxon>Eukaryota</taxon>
        <taxon>Sar</taxon>
        <taxon>Stramenopiles</taxon>
        <taxon>Ochrophyta</taxon>
        <taxon>Bacillariophyta</taxon>
        <taxon>Bacillariophyceae</taxon>
        <taxon>Bacillariophycidae</taxon>
        <taxon>Bacillariales</taxon>
        <taxon>Bacillariaceae</taxon>
        <taxon>Cylindrotheca</taxon>
    </lineage>
</organism>
<keyword evidence="3 12" id="KW-0812">Transmembrane</keyword>
<dbReference type="Pfam" id="PF14543">
    <property type="entry name" value="TAXi_N"/>
    <property type="match status" value="1"/>
</dbReference>
<feature type="active site" evidence="9">
    <location>
        <position position="108"/>
    </location>
</feature>